<keyword evidence="3" id="KW-0378">Hydrolase</keyword>
<comment type="similarity">
    <text evidence="1">Belongs to the peptidase C48 family.</text>
</comment>
<evidence type="ECO:0000256" key="2">
    <source>
        <dbReference type="ARBA" id="ARBA00022670"/>
    </source>
</evidence>
<dbReference type="GO" id="GO:0008234">
    <property type="term" value="F:cysteine-type peptidase activity"/>
    <property type="evidence" value="ECO:0007669"/>
    <property type="project" value="InterPro"/>
</dbReference>
<dbReference type="Proteomes" id="UP000634136">
    <property type="component" value="Unassembled WGS sequence"/>
</dbReference>
<accession>A0A834T338</accession>
<feature type="domain" description="Ubiquitin-like protease family profile" evidence="4">
    <location>
        <begin position="4"/>
        <end position="93"/>
    </location>
</feature>
<evidence type="ECO:0000256" key="1">
    <source>
        <dbReference type="ARBA" id="ARBA00005234"/>
    </source>
</evidence>
<evidence type="ECO:0000313" key="5">
    <source>
        <dbReference type="EMBL" id="KAF7814899.1"/>
    </source>
</evidence>
<dbReference type="InterPro" id="IPR003653">
    <property type="entry name" value="Peptidase_C48_C"/>
</dbReference>
<reference evidence="5" key="1">
    <citation type="submission" date="2020-09" db="EMBL/GenBank/DDBJ databases">
        <title>Genome-Enabled Discovery of Anthraquinone Biosynthesis in Senna tora.</title>
        <authorList>
            <person name="Kang S.-H."/>
            <person name="Pandey R.P."/>
            <person name="Lee C.-M."/>
            <person name="Sim J.-S."/>
            <person name="Jeong J.-T."/>
            <person name="Choi B.-S."/>
            <person name="Jung M."/>
            <person name="Ginzburg D."/>
            <person name="Zhao K."/>
            <person name="Won S.Y."/>
            <person name="Oh T.-J."/>
            <person name="Yu Y."/>
            <person name="Kim N.-H."/>
            <person name="Lee O.R."/>
            <person name="Lee T.-H."/>
            <person name="Bashyal P."/>
            <person name="Kim T.-S."/>
            <person name="Lee W.-H."/>
            <person name="Kawkins C."/>
            <person name="Kim C.-K."/>
            <person name="Kim J.S."/>
            <person name="Ahn B.O."/>
            <person name="Rhee S.Y."/>
            <person name="Sohng J.K."/>
        </authorList>
    </citation>
    <scope>NUCLEOTIDE SEQUENCE</scope>
    <source>
        <tissue evidence="5">Leaf</tissue>
    </source>
</reference>
<dbReference type="SUPFAM" id="SSF54001">
    <property type="entry name" value="Cysteine proteinases"/>
    <property type="match status" value="1"/>
</dbReference>
<keyword evidence="6" id="KW-1185">Reference proteome</keyword>
<gene>
    <name evidence="5" type="ORF">G2W53_028868</name>
</gene>
<comment type="caution">
    <text evidence="5">The sequence shown here is derived from an EMBL/GenBank/DDBJ whole genome shotgun (WGS) entry which is preliminary data.</text>
</comment>
<sequence length="149" mass="17750">MIAHVEEEKIYILDTLQHDKHYYTTVKEFVGFVINELINKNCKWAYHLVKNGPRQPDRNNCRPLMLKIMQCWAMGHLPSFPSKNDVDIARKFIIWEIAMNRVVEPWNYDMEMKNHSPHGPPKKLLILDMNGVLLHTQWIRKGKTITFFF</sequence>
<organism evidence="5 6">
    <name type="scientific">Senna tora</name>
    <dbReference type="NCBI Taxonomy" id="362788"/>
    <lineage>
        <taxon>Eukaryota</taxon>
        <taxon>Viridiplantae</taxon>
        <taxon>Streptophyta</taxon>
        <taxon>Embryophyta</taxon>
        <taxon>Tracheophyta</taxon>
        <taxon>Spermatophyta</taxon>
        <taxon>Magnoliopsida</taxon>
        <taxon>eudicotyledons</taxon>
        <taxon>Gunneridae</taxon>
        <taxon>Pentapetalae</taxon>
        <taxon>rosids</taxon>
        <taxon>fabids</taxon>
        <taxon>Fabales</taxon>
        <taxon>Fabaceae</taxon>
        <taxon>Caesalpinioideae</taxon>
        <taxon>Cassia clade</taxon>
        <taxon>Senna</taxon>
    </lineage>
</organism>
<evidence type="ECO:0000313" key="6">
    <source>
        <dbReference type="Proteomes" id="UP000634136"/>
    </source>
</evidence>
<keyword evidence="2" id="KW-0645">Protease</keyword>
<dbReference type="Gene3D" id="3.40.395.10">
    <property type="entry name" value="Adenoviral Proteinase, Chain A"/>
    <property type="match status" value="1"/>
</dbReference>
<evidence type="ECO:0000256" key="3">
    <source>
        <dbReference type="ARBA" id="ARBA00022801"/>
    </source>
</evidence>
<proteinExistence type="inferred from homology"/>
<dbReference type="EMBL" id="JAAIUW010000009">
    <property type="protein sequence ID" value="KAF7814899.1"/>
    <property type="molecule type" value="Genomic_DNA"/>
</dbReference>
<dbReference type="InterPro" id="IPR038765">
    <property type="entry name" value="Papain-like_cys_pep_sf"/>
</dbReference>
<dbReference type="AlphaFoldDB" id="A0A834T338"/>
<dbReference type="GO" id="GO:0006508">
    <property type="term" value="P:proteolysis"/>
    <property type="evidence" value="ECO:0007669"/>
    <property type="project" value="UniProtKB-KW"/>
</dbReference>
<name>A0A834T338_9FABA</name>
<protein>
    <recommendedName>
        <fullName evidence="4">Ubiquitin-like protease family profile domain-containing protein</fullName>
    </recommendedName>
</protein>
<dbReference type="Pfam" id="PF02902">
    <property type="entry name" value="Peptidase_C48"/>
    <property type="match status" value="1"/>
</dbReference>
<evidence type="ECO:0000259" key="4">
    <source>
        <dbReference type="Pfam" id="PF02902"/>
    </source>
</evidence>